<dbReference type="NCBIfam" id="TIGR01727">
    <property type="entry name" value="oligo_HPY"/>
    <property type="match status" value="1"/>
</dbReference>
<dbReference type="Proteomes" id="UP001451571">
    <property type="component" value="Chromosome"/>
</dbReference>
<comment type="subcellular location">
    <subcellularLocation>
        <location evidence="1">Cell membrane</location>
        <topology evidence="1">Peripheral membrane protein</topology>
    </subcellularLocation>
</comment>
<evidence type="ECO:0000256" key="6">
    <source>
        <dbReference type="ARBA" id="ARBA00022840"/>
    </source>
</evidence>
<evidence type="ECO:0000256" key="7">
    <source>
        <dbReference type="ARBA" id="ARBA00023136"/>
    </source>
</evidence>
<dbReference type="InterPro" id="IPR027417">
    <property type="entry name" value="P-loop_NTPase"/>
</dbReference>
<dbReference type="RefSeq" id="WP_342757849.1">
    <property type="nucleotide sequence ID" value="NZ_CP146256.1"/>
</dbReference>
<dbReference type="PROSITE" id="PS50893">
    <property type="entry name" value="ABC_TRANSPORTER_2"/>
    <property type="match status" value="1"/>
</dbReference>
<evidence type="ECO:0000256" key="3">
    <source>
        <dbReference type="ARBA" id="ARBA00022448"/>
    </source>
</evidence>
<accession>A0ABZ3EXS2</accession>
<dbReference type="InterPro" id="IPR050388">
    <property type="entry name" value="ABC_Ni/Peptide_Import"/>
</dbReference>
<proteinExistence type="inferred from homology"/>
<evidence type="ECO:0000313" key="9">
    <source>
        <dbReference type="EMBL" id="XAH74255.1"/>
    </source>
</evidence>
<evidence type="ECO:0000256" key="4">
    <source>
        <dbReference type="ARBA" id="ARBA00022475"/>
    </source>
</evidence>
<keyword evidence="5" id="KW-0547">Nucleotide-binding</keyword>
<dbReference type="PANTHER" id="PTHR43297">
    <property type="entry name" value="OLIGOPEPTIDE TRANSPORT ATP-BINDING PROTEIN APPD"/>
    <property type="match status" value="1"/>
</dbReference>
<sequence>MADKLLEVKNLSIEYNTEIATVYAVNGMDLSLEYGETLGLVGETGAGKTTTALSIMRLLPEGIGEVTSGEIYLDGHDMLNLPEEEVRNLRGNAVSMIFQDPMSSLNPVITVGDQIKEVLKIHNKNMTNKDLDKSVDEMMEMVGIPANRKNEYPHEFSGGMKQRIVIAIALVCEPKLILADEPTTALDVTIQAQMLGLISDLQKRLKTAMILITHDLGVVAQTCEKVAVMYAGEIIEYGCAEHIFEGKFLHPYTRGLFLAIPKLDEETRRLETIEGMVPDPTVKLDGCRFAGRCKHSTEECKENPRMVEVEKSHFIKCFLYEDKDIKGTGGNES</sequence>
<organism evidence="9 10">
    <name type="scientific">Kineothrix sedimenti</name>
    <dbReference type="NCBI Taxonomy" id="3123317"/>
    <lineage>
        <taxon>Bacteria</taxon>
        <taxon>Bacillati</taxon>
        <taxon>Bacillota</taxon>
        <taxon>Clostridia</taxon>
        <taxon>Lachnospirales</taxon>
        <taxon>Lachnospiraceae</taxon>
        <taxon>Kineothrix</taxon>
    </lineage>
</organism>
<dbReference type="InterPro" id="IPR003593">
    <property type="entry name" value="AAA+_ATPase"/>
</dbReference>
<evidence type="ECO:0000313" key="10">
    <source>
        <dbReference type="Proteomes" id="UP001451571"/>
    </source>
</evidence>
<evidence type="ECO:0000259" key="8">
    <source>
        <dbReference type="PROSITE" id="PS50893"/>
    </source>
</evidence>
<dbReference type="EMBL" id="CP146256">
    <property type="protein sequence ID" value="XAH74255.1"/>
    <property type="molecule type" value="Genomic_DNA"/>
</dbReference>
<keyword evidence="4" id="KW-1003">Cell membrane</keyword>
<dbReference type="SUPFAM" id="SSF52540">
    <property type="entry name" value="P-loop containing nucleoside triphosphate hydrolases"/>
    <property type="match status" value="1"/>
</dbReference>
<dbReference type="GO" id="GO:0005524">
    <property type="term" value="F:ATP binding"/>
    <property type="evidence" value="ECO:0007669"/>
    <property type="project" value="UniProtKB-KW"/>
</dbReference>
<dbReference type="Pfam" id="PF00005">
    <property type="entry name" value="ABC_tran"/>
    <property type="match status" value="1"/>
</dbReference>
<dbReference type="Pfam" id="PF08352">
    <property type="entry name" value="oligo_HPY"/>
    <property type="match status" value="1"/>
</dbReference>
<evidence type="ECO:0000256" key="5">
    <source>
        <dbReference type="ARBA" id="ARBA00022741"/>
    </source>
</evidence>
<dbReference type="CDD" id="cd03257">
    <property type="entry name" value="ABC_NikE_OppD_transporters"/>
    <property type="match status" value="1"/>
</dbReference>
<name>A0ABZ3EXS2_9FIRM</name>
<keyword evidence="6 9" id="KW-0067">ATP-binding</keyword>
<dbReference type="InterPro" id="IPR003439">
    <property type="entry name" value="ABC_transporter-like_ATP-bd"/>
</dbReference>
<dbReference type="PROSITE" id="PS00211">
    <property type="entry name" value="ABC_TRANSPORTER_1"/>
    <property type="match status" value="1"/>
</dbReference>
<keyword evidence="3" id="KW-0813">Transport</keyword>
<gene>
    <name evidence="9" type="ORF">V6984_00335</name>
</gene>
<dbReference type="SMART" id="SM00382">
    <property type="entry name" value="AAA"/>
    <property type="match status" value="1"/>
</dbReference>
<reference evidence="9 10" key="1">
    <citation type="submission" date="2024-02" db="EMBL/GenBank/DDBJ databases">
        <title>Bacterial strain from lacustrine sediment.</title>
        <authorList>
            <person name="Petit C."/>
            <person name="Fadhlaoui K."/>
        </authorList>
    </citation>
    <scope>NUCLEOTIDE SEQUENCE [LARGE SCALE GENOMIC DNA]</scope>
    <source>
        <strain evidence="9 10">IPX-CK</strain>
    </source>
</reference>
<feature type="domain" description="ABC transporter" evidence="8">
    <location>
        <begin position="6"/>
        <end position="256"/>
    </location>
</feature>
<dbReference type="Gene3D" id="3.40.50.300">
    <property type="entry name" value="P-loop containing nucleotide triphosphate hydrolases"/>
    <property type="match status" value="1"/>
</dbReference>
<keyword evidence="7" id="KW-0472">Membrane</keyword>
<evidence type="ECO:0000256" key="1">
    <source>
        <dbReference type="ARBA" id="ARBA00004202"/>
    </source>
</evidence>
<dbReference type="PANTHER" id="PTHR43297:SF2">
    <property type="entry name" value="DIPEPTIDE TRANSPORT ATP-BINDING PROTEIN DPPD"/>
    <property type="match status" value="1"/>
</dbReference>
<keyword evidence="10" id="KW-1185">Reference proteome</keyword>
<dbReference type="InterPro" id="IPR013563">
    <property type="entry name" value="Oligopep_ABC_C"/>
</dbReference>
<comment type="similarity">
    <text evidence="2">Belongs to the ABC transporter superfamily.</text>
</comment>
<protein>
    <submittedName>
        <fullName evidence="9">ABC transporter ATP-binding protein</fullName>
    </submittedName>
</protein>
<dbReference type="InterPro" id="IPR017871">
    <property type="entry name" value="ABC_transporter-like_CS"/>
</dbReference>
<evidence type="ECO:0000256" key="2">
    <source>
        <dbReference type="ARBA" id="ARBA00005417"/>
    </source>
</evidence>